<feature type="compositionally biased region" description="Low complexity" evidence="1">
    <location>
        <begin position="107"/>
        <end position="116"/>
    </location>
</feature>
<organism evidence="3 4">
    <name type="scientific">Micropruina glycogenica</name>
    <dbReference type="NCBI Taxonomy" id="75385"/>
    <lineage>
        <taxon>Bacteria</taxon>
        <taxon>Bacillati</taxon>
        <taxon>Actinomycetota</taxon>
        <taxon>Actinomycetes</taxon>
        <taxon>Propionibacteriales</taxon>
        <taxon>Nocardioidaceae</taxon>
        <taxon>Micropruina</taxon>
    </lineage>
</organism>
<name>A0A2N9JGE2_9ACTN</name>
<sequence>MDLSTWVMVVVLAWTVLGLVLVASIWSRAPWKAVMAWLGIALVPVGLWLAGLSQQAIDGWNTLALWWQNLTFTIPVIIGLSVLGLAAVLLLGSRLVPTRKRTRKPKPTTGPSTGPSSVPPASSPPSYRQPPASGTQAEQTLILPENRTGT</sequence>
<gene>
    <name evidence="3" type="ORF">MPLG2_1796</name>
</gene>
<protein>
    <submittedName>
        <fullName evidence="3">Uncharacterized protein</fullName>
    </submittedName>
</protein>
<evidence type="ECO:0000313" key="4">
    <source>
        <dbReference type="Proteomes" id="UP000238164"/>
    </source>
</evidence>
<evidence type="ECO:0000256" key="2">
    <source>
        <dbReference type="SAM" id="Phobius"/>
    </source>
</evidence>
<keyword evidence="4" id="KW-1185">Reference proteome</keyword>
<accession>A0A2N9JGE2</accession>
<feature type="region of interest" description="Disordered" evidence="1">
    <location>
        <begin position="100"/>
        <end position="150"/>
    </location>
</feature>
<keyword evidence="2" id="KW-1133">Transmembrane helix</keyword>
<feature type="transmembrane region" description="Helical" evidence="2">
    <location>
        <begin position="6"/>
        <end position="26"/>
    </location>
</feature>
<dbReference type="Proteomes" id="UP000238164">
    <property type="component" value="Chromosome 1"/>
</dbReference>
<reference evidence="3 4" key="1">
    <citation type="submission" date="2018-02" db="EMBL/GenBank/DDBJ databases">
        <authorList>
            <person name="Cohen D.B."/>
            <person name="Kent A.D."/>
        </authorList>
    </citation>
    <scope>NUCLEOTIDE SEQUENCE [LARGE SCALE GENOMIC DNA]</scope>
    <source>
        <strain evidence="3">1</strain>
    </source>
</reference>
<keyword evidence="2" id="KW-0812">Transmembrane</keyword>
<proteinExistence type="predicted"/>
<evidence type="ECO:0000256" key="1">
    <source>
        <dbReference type="SAM" id="MobiDB-lite"/>
    </source>
</evidence>
<keyword evidence="2" id="KW-0472">Membrane</keyword>
<dbReference type="RefSeq" id="WP_105185697.1">
    <property type="nucleotide sequence ID" value="NZ_BAAAGO010000022.1"/>
</dbReference>
<dbReference type="KEGG" id="mgg:MPLG2_1796"/>
<dbReference type="AlphaFoldDB" id="A0A2N9JGE2"/>
<evidence type="ECO:0000313" key="3">
    <source>
        <dbReference type="EMBL" id="SPD86823.1"/>
    </source>
</evidence>
<feature type="transmembrane region" description="Helical" evidence="2">
    <location>
        <begin position="33"/>
        <end position="52"/>
    </location>
</feature>
<dbReference type="EMBL" id="LT985188">
    <property type="protein sequence ID" value="SPD86823.1"/>
    <property type="molecule type" value="Genomic_DNA"/>
</dbReference>
<feature type="transmembrane region" description="Helical" evidence="2">
    <location>
        <begin position="72"/>
        <end position="96"/>
    </location>
</feature>
<dbReference type="OrthoDB" id="3874288at2"/>